<dbReference type="Proteomes" id="UP001434883">
    <property type="component" value="Unassembled WGS sequence"/>
</dbReference>
<evidence type="ECO:0008006" key="5">
    <source>
        <dbReference type="Google" id="ProtNLM"/>
    </source>
</evidence>
<comment type="caution">
    <text evidence="3">The sequence shown here is derived from an EMBL/GenBank/DDBJ whole genome shotgun (WGS) entry which is preliminary data.</text>
</comment>
<evidence type="ECO:0000256" key="1">
    <source>
        <dbReference type="SAM" id="MobiDB-lite"/>
    </source>
</evidence>
<dbReference type="PANTHER" id="PTHR31997">
    <property type="entry name" value="AGAP003710-PA"/>
    <property type="match status" value="1"/>
</dbReference>
<dbReference type="EMBL" id="JAHRIN010027239">
    <property type="protein sequence ID" value="MEQ2201178.1"/>
    <property type="molecule type" value="Genomic_DNA"/>
</dbReference>
<keyword evidence="2" id="KW-0732">Signal</keyword>
<name>A0ABV0R0J9_9TELE</name>
<dbReference type="PANTHER" id="PTHR31997:SF0">
    <property type="entry name" value="PRIMARY CILIUM ASSEMBLY PROTEIN FAM149B1"/>
    <property type="match status" value="1"/>
</dbReference>
<accession>A0ABV0R0J9</accession>
<feature type="signal peptide" evidence="2">
    <location>
        <begin position="1"/>
        <end position="27"/>
    </location>
</feature>
<dbReference type="InterPro" id="IPR039630">
    <property type="entry name" value="FAM149"/>
</dbReference>
<evidence type="ECO:0000313" key="4">
    <source>
        <dbReference type="Proteomes" id="UP001434883"/>
    </source>
</evidence>
<gene>
    <name evidence="3" type="ORF">XENOCAPTIV_008730</name>
</gene>
<evidence type="ECO:0000256" key="2">
    <source>
        <dbReference type="SAM" id="SignalP"/>
    </source>
</evidence>
<reference evidence="3 4" key="1">
    <citation type="submission" date="2021-06" db="EMBL/GenBank/DDBJ databases">
        <authorList>
            <person name="Palmer J.M."/>
        </authorList>
    </citation>
    <scope>NUCLEOTIDE SEQUENCE [LARGE SCALE GENOMIC DNA]</scope>
    <source>
        <strain evidence="3 4">XC_2019</strain>
        <tissue evidence="3">Muscle</tissue>
    </source>
</reference>
<proteinExistence type="predicted"/>
<feature type="compositionally biased region" description="Low complexity" evidence="1">
    <location>
        <begin position="255"/>
        <end position="267"/>
    </location>
</feature>
<sequence length="303" mass="33602">MPTCFMAYNFGCFALSIFSCSHSQTSAASDRSDCPTVISVSPSQSWSGIHSSTGTGISTERSSVFSWGYDVSLLLSSTRRHRGRCSRCLMRLTRSCTKGEAVGKGYSRGCRTNARSGPHAFRIFEKGCFIFPRVFISACYSSVVRTPVGAAATQHNLNDLIVIHSIPLQQRNLAVLERSQYGHILPFLLLYLAKKDMQSLDQIVFCFWFKHLALNISSTMRLSLFPHREPDERASHRPGSSAVPSSKPRPRRALEQSSSSLSRPLQSARRRNPPPRNLLPLVQSLSQSGTGGYLDEVIRGTRL</sequence>
<feature type="region of interest" description="Disordered" evidence="1">
    <location>
        <begin position="229"/>
        <end position="282"/>
    </location>
</feature>
<keyword evidence="4" id="KW-1185">Reference proteome</keyword>
<evidence type="ECO:0000313" key="3">
    <source>
        <dbReference type="EMBL" id="MEQ2201178.1"/>
    </source>
</evidence>
<feature type="chain" id="PRO_5045216655" description="Secreted protein" evidence="2">
    <location>
        <begin position="28"/>
        <end position="303"/>
    </location>
</feature>
<organism evidence="3 4">
    <name type="scientific">Xenoophorus captivus</name>
    <dbReference type="NCBI Taxonomy" id="1517983"/>
    <lineage>
        <taxon>Eukaryota</taxon>
        <taxon>Metazoa</taxon>
        <taxon>Chordata</taxon>
        <taxon>Craniata</taxon>
        <taxon>Vertebrata</taxon>
        <taxon>Euteleostomi</taxon>
        <taxon>Actinopterygii</taxon>
        <taxon>Neopterygii</taxon>
        <taxon>Teleostei</taxon>
        <taxon>Neoteleostei</taxon>
        <taxon>Acanthomorphata</taxon>
        <taxon>Ovalentaria</taxon>
        <taxon>Atherinomorphae</taxon>
        <taxon>Cyprinodontiformes</taxon>
        <taxon>Goodeidae</taxon>
        <taxon>Xenoophorus</taxon>
    </lineage>
</organism>
<protein>
    <recommendedName>
        <fullName evidence="5">Secreted protein</fullName>
    </recommendedName>
</protein>